<feature type="repeat" description="PPR" evidence="3">
    <location>
        <begin position="363"/>
        <end position="393"/>
    </location>
</feature>
<organism evidence="6 7">
    <name type="scientific">Kalanchoe fedtschenkoi</name>
    <name type="common">Lavender scallops</name>
    <name type="synonym">South American air plant</name>
    <dbReference type="NCBI Taxonomy" id="63787"/>
    <lineage>
        <taxon>Eukaryota</taxon>
        <taxon>Viridiplantae</taxon>
        <taxon>Streptophyta</taxon>
        <taxon>Embryophyta</taxon>
        <taxon>Tracheophyta</taxon>
        <taxon>Spermatophyta</taxon>
        <taxon>Magnoliopsida</taxon>
        <taxon>eudicotyledons</taxon>
        <taxon>Gunneridae</taxon>
        <taxon>Pentapetalae</taxon>
        <taxon>Saxifragales</taxon>
        <taxon>Crassulaceae</taxon>
        <taxon>Kalanchoe</taxon>
    </lineage>
</organism>
<dbReference type="GO" id="GO:0009570">
    <property type="term" value="C:chloroplast stroma"/>
    <property type="evidence" value="ECO:0007669"/>
    <property type="project" value="EnsemblPlants"/>
</dbReference>
<feature type="compositionally biased region" description="Low complexity" evidence="4">
    <location>
        <begin position="1"/>
        <end position="13"/>
    </location>
</feature>
<keyword evidence="2" id="KW-0677">Repeat</keyword>
<reference evidence="6" key="1">
    <citation type="submission" date="2021-01" db="UniProtKB">
        <authorList>
            <consortium name="EnsemblPlants"/>
        </authorList>
    </citation>
    <scope>IDENTIFICATION</scope>
</reference>
<feature type="repeat" description="PPR" evidence="3">
    <location>
        <begin position="507"/>
        <end position="541"/>
    </location>
</feature>
<comment type="similarity">
    <text evidence="1">Belongs to the PPR family. P subfamily.</text>
</comment>
<evidence type="ECO:0000256" key="2">
    <source>
        <dbReference type="ARBA" id="ARBA00022737"/>
    </source>
</evidence>
<dbReference type="InterPro" id="IPR011990">
    <property type="entry name" value="TPR-like_helical_dom_sf"/>
</dbReference>
<feature type="repeat" description="PPR" evidence="3">
    <location>
        <begin position="543"/>
        <end position="577"/>
    </location>
</feature>
<evidence type="ECO:0000256" key="3">
    <source>
        <dbReference type="PROSITE-ProRule" id="PRU00708"/>
    </source>
</evidence>
<dbReference type="PROSITE" id="PS51375">
    <property type="entry name" value="PPR"/>
    <property type="match status" value="8"/>
</dbReference>
<evidence type="ECO:0000256" key="1">
    <source>
        <dbReference type="ARBA" id="ARBA00007626"/>
    </source>
</evidence>
<dbReference type="Pfam" id="PF12854">
    <property type="entry name" value="PPR_1"/>
    <property type="match status" value="1"/>
</dbReference>
<dbReference type="Proteomes" id="UP000594263">
    <property type="component" value="Unplaced"/>
</dbReference>
<sequence length="730" mass="81411">MNTKLTSTPTSTNPFPPTPFHRRIPAAATTLFLPKSTSRTRVHTATNHTTPITEKLSQSNSVDQALLALLRQRNTEQAWLLYSQSPHLPNPTCLSRLVAQLSYQNTKQGLERAQSVIHRLRNEGQLHRLDSNSLGLLAAAAAKADQVLYAASIIKSMIRSGYLPHVKAWSAVVSRLAASGDDGPAEALKLFGSVVRRVRRFPDRTVVADSVPDTAAYNAVLNACANLGDTRGFSQLFDEMAEFEAKPDVLTYNVMIKLCARAERKDLLVYVLERILQEKIELCVTTLHSLVAAYVGFGDLETAEGMVQAMREGRLDLCKVLREASDGNLVSKDESDVFAKLLPNSVDYGGYDMPLLPKPYYPDSRIYTTLMKGYMKEGRVTDTVRMLEAMRFQPDTASQPDHVTYTTVVSAFVKAGSMDRARQVLAEMTRIGVPANRITYNILLKGYCEQLQIKNAKDLMKEMTEDEGIVPDVVSYNILINGCIMVDDSAGALTYFNEMRSRGIAPSKISYTTLMKAFAMSGQPKLASKVFDEMLNDQRVKVDIVAWNMLVEGYCRLGLVEEAKKVVQRMKENGFYPNVSTYGSLANGIALARKPGEALILWNEIKERLESQKDGKDPNAPPPLIPDEGLLDTLADICVRAAFFQKSLEIVACMEEFGIPPNKTKYTRIYVEMHSRMFTSKHASKARQDRRVERKRAAEAFKFWLGLPNSYYGSEWRLDNIGGNYDSDAA</sequence>
<dbReference type="PANTHER" id="PTHR46598">
    <property type="entry name" value="BNAC05G43320D PROTEIN"/>
    <property type="match status" value="1"/>
</dbReference>
<feature type="repeat" description="PPR" evidence="3">
    <location>
        <begin position="436"/>
        <end position="471"/>
    </location>
</feature>
<feature type="repeat" description="PPR" evidence="3">
    <location>
        <begin position="401"/>
        <end position="435"/>
    </location>
</feature>
<keyword evidence="7" id="KW-1185">Reference proteome</keyword>
<dbReference type="NCBIfam" id="TIGR00756">
    <property type="entry name" value="PPR"/>
    <property type="match status" value="7"/>
</dbReference>
<feature type="repeat" description="PPR" evidence="3">
    <location>
        <begin position="213"/>
        <end position="247"/>
    </location>
</feature>
<dbReference type="Gene3D" id="1.25.40.10">
    <property type="entry name" value="Tetratricopeptide repeat domain"/>
    <property type="match status" value="3"/>
</dbReference>
<feature type="repeat" description="PPR" evidence="3">
    <location>
        <begin position="248"/>
        <end position="282"/>
    </location>
</feature>
<evidence type="ECO:0000259" key="5">
    <source>
        <dbReference type="Pfam" id="PF25245"/>
    </source>
</evidence>
<dbReference type="InterPro" id="IPR002885">
    <property type="entry name" value="PPR_rpt"/>
</dbReference>
<evidence type="ECO:0000313" key="7">
    <source>
        <dbReference type="Proteomes" id="UP000594263"/>
    </source>
</evidence>
<dbReference type="PANTHER" id="PTHR46598:SF5">
    <property type="entry name" value="PENTACOTRIPEPTIDE-REPEAT REGION OF PRORP DOMAIN-CONTAINING PROTEIN"/>
    <property type="match status" value="1"/>
</dbReference>
<dbReference type="Gramene" id="Kaladp0610s0003.1.v1.1">
    <property type="protein sequence ID" value="Kaladp0610s0003.1.v1.1.CDS.1"/>
    <property type="gene ID" value="Kaladp0610s0003.v1.1"/>
</dbReference>
<feature type="repeat" description="PPR" evidence="3">
    <location>
        <begin position="472"/>
        <end position="506"/>
    </location>
</feature>
<dbReference type="GO" id="GO:0003729">
    <property type="term" value="F:mRNA binding"/>
    <property type="evidence" value="ECO:0007669"/>
    <property type="project" value="EnsemblPlants"/>
</dbReference>
<evidence type="ECO:0000313" key="6">
    <source>
        <dbReference type="EnsemblPlants" id="Kaladp0610s0003.1.v1.1.CDS.1"/>
    </source>
</evidence>
<feature type="region of interest" description="Disordered" evidence="4">
    <location>
        <begin position="1"/>
        <end position="21"/>
    </location>
</feature>
<protein>
    <recommendedName>
        <fullName evidence="5">At1g68980-like TPR repeats domain-containing protein</fullName>
    </recommendedName>
</protein>
<dbReference type="Pfam" id="PF13041">
    <property type="entry name" value="PPR_2"/>
    <property type="match status" value="3"/>
</dbReference>
<dbReference type="EnsemblPlants" id="Kaladp0610s0003.1.v1.1">
    <property type="protein sequence ID" value="Kaladp0610s0003.1.v1.1.CDS.1"/>
    <property type="gene ID" value="Kaladp0610s0003.v1.1"/>
</dbReference>
<accession>A0A7N0VFP3</accession>
<dbReference type="OMA" id="VCQLSYQ"/>
<name>A0A7N0VFP3_KALFE</name>
<dbReference type="AlphaFoldDB" id="A0A7N0VFP3"/>
<dbReference type="Pfam" id="PF01535">
    <property type="entry name" value="PPR"/>
    <property type="match status" value="1"/>
</dbReference>
<dbReference type="InterPro" id="IPR057440">
    <property type="entry name" value="At1g68980-like_TPR"/>
</dbReference>
<feature type="domain" description="At1g68980-like TPR repeats" evidence="5">
    <location>
        <begin position="57"/>
        <end position="178"/>
    </location>
</feature>
<dbReference type="Pfam" id="PF25245">
    <property type="entry name" value="TPR_At1g68980"/>
    <property type="match status" value="1"/>
</dbReference>
<evidence type="ECO:0000256" key="4">
    <source>
        <dbReference type="SAM" id="MobiDB-lite"/>
    </source>
</evidence>
<dbReference type="Pfam" id="PF13812">
    <property type="entry name" value="PPR_3"/>
    <property type="match status" value="1"/>
</dbReference>
<proteinExistence type="inferred from homology"/>
<dbReference type="GO" id="GO:0006397">
    <property type="term" value="P:mRNA processing"/>
    <property type="evidence" value="ECO:0007669"/>
    <property type="project" value="EnsemblPlants"/>
</dbReference>